<sequence>MPLLIILFLFGGIQLSKSFSLWKTERSAEPAKITSSDYTGKYDPADIRGSYSFKEIASLYNVKEEDFITGFKLNDINLKVKDLETLYSGSEIEIGTKSVRYFVALYNGIPFDKGEEEVFLPSSAVDLLLSTKNLNSEEIDYLKSHEGN</sequence>
<gene>
    <name evidence="1" type="ORF">SDC9_191204</name>
</gene>
<evidence type="ECO:0000313" key="1">
    <source>
        <dbReference type="EMBL" id="MPN43644.1"/>
    </source>
</evidence>
<accession>A0A645I5E7</accession>
<dbReference type="AlphaFoldDB" id="A0A645I5E7"/>
<comment type="caution">
    <text evidence="1">The sequence shown here is derived from an EMBL/GenBank/DDBJ whole genome shotgun (WGS) entry which is preliminary data.</text>
</comment>
<dbReference type="EMBL" id="VSSQ01102165">
    <property type="protein sequence ID" value="MPN43644.1"/>
    <property type="molecule type" value="Genomic_DNA"/>
</dbReference>
<reference evidence="1" key="1">
    <citation type="submission" date="2019-08" db="EMBL/GenBank/DDBJ databases">
        <authorList>
            <person name="Kucharzyk K."/>
            <person name="Murdoch R.W."/>
            <person name="Higgins S."/>
            <person name="Loffler F."/>
        </authorList>
    </citation>
    <scope>NUCLEOTIDE SEQUENCE</scope>
</reference>
<name>A0A645I5E7_9ZZZZ</name>
<proteinExistence type="predicted"/>
<protein>
    <submittedName>
        <fullName evidence="1">Uncharacterized protein</fullName>
    </submittedName>
</protein>
<organism evidence="1">
    <name type="scientific">bioreactor metagenome</name>
    <dbReference type="NCBI Taxonomy" id="1076179"/>
    <lineage>
        <taxon>unclassified sequences</taxon>
        <taxon>metagenomes</taxon>
        <taxon>ecological metagenomes</taxon>
    </lineage>
</organism>